<dbReference type="InterPro" id="IPR007845">
    <property type="entry name" value="HemS/ChuX_dom"/>
</dbReference>
<sequence>QALRLAGGEWAERLDNGDLAKLFEAAAESGLPIMVFVGNAHCIQIHTGPVCNLKWLDDWFNVLDPEFNLHLKTTGIAELWRVRKPSTDGIVTSWEAFDAAGEL</sequence>
<dbReference type="Proteomes" id="UP000253594">
    <property type="component" value="Unassembled WGS sequence"/>
</dbReference>
<dbReference type="GO" id="GO:0006826">
    <property type="term" value="P:iron ion transport"/>
    <property type="evidence" value="ECO:0007669"/>
    <property type="project" value="InterPro"/>
</dbReference>
<dbReference type="Pfam" id="PF05171">
    <property type="entry name" value="HemS"/>
    <property type="match status" value="1"/>
</dbReference>
<organism evidence="2 3">
    <name type="scientific">Pseudomonas aeruginosa</name>
    <dbReference type="NCBI Taxonomy" id="287"/>
    <lineage>
        <taxon>Bacteria</taxon>
        <taxon>Pseudomonadati</taxon>
        <taxon>Pseudomonadota</taxon>
        <taxon>Gammaproteobacteria</taxon>
        <taxon>Pseudomonadales</taxon>
        <taxon>Pseudomonadaceae</taxon>
        <taxon>Pseudomonas</taxon>
    </lineage>
</organism>
<dbReference type="CDD" id="cd16831">
    <property type="entry name" value="HemS-like_C"/>
    <property type="match status" value="1"/>
</dbReference>
<dbReference type="InterPro" id="IPR053733">
    <property type="entry name" value="Heme_Transport_Util_sf"/>
</dbReference>
<protein>
    <submittedName>
        <fullName evidence="2">Hemin-degrading factor</fullName>
    </submittedName>
</protein>
<evidence type="ECO:0000313" key="3">
    <source>
        <dbReference type="Proteomes" id="UP000253594"/>
    </source>
</evidence>
<accession>A0A367LV95</accession>
<dbReference type="Gene3D" id="3.40.1570.10">
    <property type="entry name" value="HemS/ChuS/ChuX like domains"/>
    <property type="match status" value="1"/>
</dbReference>
<dbReference type="SUPFAM" id="SSF144064">
    <property type="entry name" value="Heme iron utilization protein-like"/>
    <property type="match status" value="1"/>
</dbReference>
<evidence type="ECO:0000259" key="1">
    <source>
        <dbReference type="Pfam" id="PF05171"/>
    </source>
</evidence>
<evidence type="ECO:0000313" key="2">
    <source>
        <dbReference type="EMBL" id="RCI68997.1"/>
    </source>
</evidence>
<dbReference type="AlphaFoldDB" id="A0A367LV95"/>
<feature type="domain" description="Haemin-degrading HemS/ChuX" evidence="1">
    <location>
        <begin position="1"/>
        <end position="102"/>
    </location>
</feature>
<comment type="caution">
    <text evidence="2">The sequence shown here is derived from an EMBL/GenBank/DDBJ whole genome shotgun (WGS) entry which is preliminary data.</text>
</comment>
<reference evidence="2 3" key="1">
    <citation type="submission" date="2018-07" db="EMBL/GenBank/DDBJ databases">
        <title>Mechanisms of high-level aminoglycoside resistance among Gram-negative pathogens in Brazil.</title>
        <authorList>
            <person name="Ballaben A.S."/>
            <person name="Darini A.L.C."/>
            <person name="Doi Y."/>
        </authorList>
    </citation>
    <scope>NUCLEOTIDE SEQUENCE [LARGE SCALE GENOMIC DNA]</scope>
    <source>
        <strain evidence="2 3">B2-305</strain>
    </source>
</reference>
<feature type="non-terminal residue" evidence="2">
    <location>
        <position position="103"/>
    </location>
</feature>
<feature type="non-terminal residue" evidence="2">
    <location>
        <position position="1"/>
    </location>
</feature>
<gene>
    <name evidence="2" type="ORF">DT376_42270</name>
</gene>
<proteinExistence type="predicted"/>
<dbReference type="EMBL" id="QORE01003535">
    <property type="protein sequence ID" value="RCI68997.1"/>
    <property type="molecule type" value="Genomic_DNA"/>
</dbReference>
<name>A0A367LV95_PSEAI</name>